<dbReference type="CDD" id="cd02968">
    <property type="entry name" value="SCO"/>
    <property type="match status" value="1"/>
</dbReference>
<keyword evidence="2" id="KW-0479">Metal-binding</keyword>
<reference evidence="6" key="1">
    <citation type="submission" date="2018-04" db="EMBL/GenBank/DDBJ databases">
        <authorList>
            <person name="Watanabe M."/>
            <person name="Kojima H."/>
        </authorList>
    </citation>
    <scope>NUCLEOTIDE SEQUENCE [LARGE SCALE GENOMIC DNA]</scope>
    <source>
        <strain evidence="6">Dysh456</strain>
    </source>
</reference>
<gene>
    <name evidence="5" type="ORF">ALSL_2139</name>
</gene>
<dbReference type="RefSeq" id="WP_126538998.1">
    <property type="nucleotide sequence ID" value="NZ_AP018560.1"/>
</dbReference>
<feature type="chain" id="PRO_5016286524" evidence="4">
    <location>
        <begin position="19"/>
        <end position="195"/>
    </location>
</feature>
<dbReference type="EMBL" id="AP018560">
    <property type="protein sequence ID" value="BBD80765.1"/>
    <property type="molecule type" value="Genomic_DNA"/>
</dbReference>
<protein>
    <submittedName>
        <fullName evidence="5">SCO1/SenC family protein</fullName>
    </submittedName>
</protein>
<dbReference type="PANTHER" id="PTHR12151">
    <property type="entry name" value="ELECTRON TRANSPORT PROTIN SCO1/SENC FAMILY MEMBER"/>
    <property type="match status" value="1"/>
</dbReference>
<reference evidence="6" key="2">
    <citation type="submission" date="2018-06" db="EMBL/GenBank/DDBJ databases">
        <title>Genome sequence of Rhodanobacteraceae bacterium strain Dysh456.</title>
        <authorList>
            <person name="Fukui M."/>
        </authorList>
    </citation>
    <scope>NUCLEOTIDE SEQUENCE [LARGE SCALE GENOMIC DNA]</scope>
    <source>
        <strain evidence="6">Dysh456</strain>
    </source>
</reference>
<dbReference type="AlphaFoldDB" id="A0A2Z6E6G8"/>
<keyword evidence="3" id="KW-1015">Disulfide bond</keyword>
<dbReference type="PANTHER" id="PTHR12151:SF8">
    <property type="entry name" value="THIOREDOXIN DOMAIN-CONTAINING PROTEIN"/>
    <property type="match status" value="1"/>
</dbReference>
<evidence type="ECO:0000256" key="2">
    <source>
        <dbReference type="PIRSR" id="PIRSR603782-1"/>
    </source>
</evidence>
<feature type="binding site" evidence="2">
    <location>
        <position position="70"/>
    </location>
    <ligand>
        <name>Cu cation</name>
        <dbReference type="ChEBI" id="CHEBI:23378"/>
    </ligand>
</feature>
<dbReference type="Pfam" id="PF02630">
    <property type="entry name" value="SCO1-SenC"/>
    <property type="match status" value="1"/>
</dbReference>
<proteinExistence type="inferred from homology"/>
<accession>A0A2Z6E6G8</accession>
<dbReference type="Gene3D" id="3.40.30.10">
    <property type="entry name" value="Glutaredoxin"/>
    <property type="match status" value="1"/>
</dbReference>
<dbReference type="KEGG" id="rbd:ALSL_2139"/>
<comment type="similarity">
    <text evidence="1">Belongs to the SCO1/2 family.</text>
</comment>
<keyword evidence="2" id="KW-0186">Copper</keyword>
<dbReference type="InterPro" id="IPR003782">
    <property type="entry name" value="SCO1/SenC"/>
</dbReference>
<evidence type="ECO:0000313" key="5">
    <source>
        <dbReference type="EMBL" id="BBD80765.1"/>
    </source>
</evidence>
<dbReference type="InterPro" id="IPR036249">
    <property type="entry name" value="Thioredoxin-like_sf"/>
</dbReference>
<feature type="binding site" evidence="2">
    <location>
        <position position="151"/>
    </location>
    <ligand>
        <name>Cu cation</name>
        <dbReference type="ChEBI" id="CHEBI:23378"/>
    </ligand>
</feature>
<feature type="disulfide bond" description="Redox-active" evidence="3">
    <location>
        <begin position="66"/>
        <end position="70"/>
    </location>
</feature>
<dbReference type="GO" id="GO:0046872">
    <property type="term" value="F:metal ion binding"/>
    <property type="evidence" value="ECO:0007669"/>
    <property type="project" value="UniProtKB-KW"/>
</dbReference>
<dbReference type="Proteomes" id="UP000270530">
    <property type="component" value="Chromosome"/>
</dbReference>
<keyword evidence="6" id="KW-1185">Reference proteome</keyword>
<evidence type="ECO:0000313" key="6">
    <source>
        <dbReference type="Proteomes" id="UP000270530"/>
    </source>
</evidence>
<feature type="binding site" evidence="2">
    <location>
        <position position="66"/>
    </location>
    <ligand>
        <name>Cu cation</name>
        <dbReference type="ChEBI" id="CHEBI:23378"/>
    </ligand>
</feature>
<name>A0A2Z6E6G8_9GAMM</name>
<dbReference type="OrthoDB" id="6335573at2"/>
<evidence type="ECO:0000256" key="1">
    <source>
        <dbReference type="ARBA" id="ARBA00010996"/>
    </source>
</evidence>
<feature type="signal peptide" evidence="4">
    <location>
        <begin position="1"/>
        <end position="18"/>
    </location>
</feature>
<dbReference type="SUPFAM" id="SSF52833">
    <property type="entry name" value="Thioredoxin-like"/>
    <property type="match status" value="1"/>
</dbReference>
<evidence type="ECO:0000256" key="3">
    <source>
        <dbReference type="PIRSR" id="PIRSR603782-2"/>
    </source>
</evidence>
<keyword evidence="4" id="KW-0732">Signal</keyword>
<sequence length="195" mass="20920">MKMLLALCLLLVTGSTWAATPPTAAPLPADSIYQLDVQLTDQDGHRWPLAARRGQVQVVSMFYTSCTMVCPLIIETMKATAKAAGPVSPALLAVSFDPQNDDPGVLHRYAQTHGLDAAHWTLARAEPDDVRRLAALLGIRYRRLPEGDFNHSSVLILIDADGRILARSTVIGHPDPAFVQAVRQALAAAKPPGAA</sequence>
<organism evidence="5 6">
    <name type="scientific">Aerosticca soli</name>
    <dbReference type="NCBI Taxonomy" id="2010829"/>
    <lineage>
        <taxon>Bacteria</taxon>
        <taxon>Pseudomonadati</taxon>
        <taxon>Pseudomonadota</taxon>
        <taxon>Gammaproteobacteria</taxon>
        <taxon>Lysobacterales</taxon>
        <taxon>Rhodanobacteraceae</taxon>
        <taxon>Aerosticca</taxon>
    </lineage>
</organism>
<evidence type="ECO:0000256" key="4">
    <source>
        <dbReference type="SAM" id="SignalP"/>
    </source>
</evidence>